<dbReference type="Proteomes" id="UP001592582">
    <property type="component" value="Unassembled WGS sequence"/>
</dbReference>
<dbReference type="InterPro" id="IPR013762">
    <property type="entry name" value="Integrase-like_cat_sf"/>
</dbReference>
<reference evidence="5 6" key="1">
    <citation type="submission" date="2024-09" db="EMBL/GenBank/DDBJ databases">
        <authorList>
            <person name="Lee S.D."/>
        </authorList>
    </citation>
    <scope>NUCLEOTIDE SEQUENCE [LARGE SCALE GENOMIC DNA]</scope>
    <source>
        <strain evidence="5 6">N1-1</strain>
    </source>
</reference>
<dbReference type="InterPro" id="IPR010998">
    <property type="entry name" value="Integrase_recombinase_N"/>
</dbReference>
<dbReference type="Gene3D" id="1.10.150.130">
    <property type="match status" value="1"/>
</dbReference>
<gene>
    <name evidence="5" type="ORF">ACEZDG_14380</name>
</gene>
<dbReference type="InterPro" id="IPR000843">
    <property type="entry name" value="HTH_LacI"/>
</dbReference>
<feature type="domain" description="HTH lacI-type" evidence="4">
    <location>
        <begin position="309"/>
        <end position="346"/>
    </location>
</feature>
<dbReference type="SUPFAM" id="SSF56349">
    <property type="entry name" value="DNA breaking-rejoining enzymes"/>
    <property type="match status" value="2"/>
</dbReference>
<dbReference type="EMBL" id="JBHEZX010000005">
    <property type="protein sequence ID" value="MFC1410453.1"/>
    <property type="molecule type" value="Genomic_DNA"/>
</dbReference>
<keyword evidence="1 5" id="KW-0238">DNA-binding</keyword>
<evidence type="ECO:0000313" key="5">
    <source>
        <dbReference type="EMBL" id="MFC1410453.1"/>
    </source>
</evidence>
<feature type="compositionally biased region" description="Basic residues" evidence="3">
    <location>
        <begin position="163"/>
        <end position="179"/>
    </location>
</feature>
<organism evidence="5 6">
    <name type="scientific">Streptacidiphilus alkalitolerans</name>
    <dbReference type="NCBI Taxonomy" id="3342712"/>
    <lineage>
        <taxon>Bacteria</taxon>
        <taxon>Bacillati</taxon>
        <taxon>Actinomycetota</taxon>
        <taxon>Actinomycetes</taxon>
        <taxon>Kitasatosporales</taxon>
        <taxon>Streptomycetaceae</taxon>
        <taxon>Streptacidiphilus</taxon>
    </lineage>
</organism>
<sequence length="519" mass="58468">MGYPEKRSGYYRGRYKIEPGRYGTVSDEDGATIRFQTAREARQAANDKEAELRVQAKTAKAVQREKPPVPTFGTYVNETWWPQQQELAESTLEGYLDHIQGHLLPTFNDVAMDEITRSAIDVWEALKKQSYAASSAATYRSILHTILADAIEDGTRPGPNPAARRRGRGRRTGRLKHRRPEKAVTDPLGILLIGERASLLSGRDDEFVQVVSAAYTGMRWGETIGLDRKYKRPREIRVEQQLYQLRTGRWILCPPKDDSYRTLDVPGFLDSMLDEHIRRTQPAACPCHQVKTVFTSARATPGTRILRADIAREAGVSHPTVSRVLLHPEMTSVSSRIAVHLALQHLQALHPPVFDPHWRRSDWAYSIFTPAARGWFPSRGPGHEEHPVAVVEADVWPGKPVTGRYSADQAEVSWLPVALGLTTHGERHCHRTWMEDLGTRKVLMDERMGHIDGSTGGRYAHVTQGMRDRLMAGLTEMWEESLTARLAISPRSRVQVLDVLLQRHAAKIFSQNSPLALIS</sequence>
<dbReference type="Gene3D" id="1.10.443.10">
    <property type="entry name" value="Intergrase catalytic core"/>
    <property type="match status" value="1"/>
</dbReference>
<accession>A0ABV6V9U9</accession>
<protein>
    <submittedName>
        <fullName evidence="5">LacI family DNA-binding transcriptional regulator</fullName>
    </submittedName>
</protein>
<name>A0ABV6V9U9_9ACTN</name>
<evidence type="ECO:0000256" key="2">
    <source>
        <dbReference type="ARBA" id="ARBA00023172"/>
    </source>
</evidence>
<evidence type="ECO:0000256" key="3">
    <source>
        <dbReference type="SAM" id="MobiDB-lite"/>
    </source>
</evidence>
<dbReference type="Gene3D" id="1.10.260.40">
    <property type="entry name" value="lambda repressor-like DNA-binding domains"/>
    <property type="match status" value="1"/>
</dbReference>
<dbReference type="InterPro" id="IPR011010">
    <property type="entry name" value="DNA_brk_join_enz"/>
</dbReference>
<dbReference type="InterPro" id="IPR010982">
    <property type="entry name" value="Lambda_DNA-bd_dom_sf"/>
</dbReference>
<keyword evidence="2" id="KW-0233">DNA recombination</keyword>
<proteinExistence type="predicted"/>
<dbReference type="GO" id="GO:0003677">
    <property type="term" value="F:DNA binding"/>
    <property type="evidence" value="ECO:0007669"/>
    <property type="project" value="UniProtKB-KW"/>
</dbReference>
<keyword evidence="6" id="KW-1185">Reference proteome</keyword>
<dbReference type="RefSeq" id="WP_380508119.1">
    <property type="nucleotide sequence ID" value="NZ_JBHEZX010000005.1"/>
</dbReference>
<dbReference type="Pfam" id="PF00356">
    <property type="entry name" value="LacI"/>
    <property type="match status" value="1"/>
</dbReference>
<evidence type="ECO:0000256" key="1">
    <source>
        <dbReference type="ARBA" id="ARBA00023125"/>
    </source>
</evidence>
<evidence type="ECO:0000313" key="6">
    <source>
        <dbReference type="Proteomes" id="UP001592582"/>
    </source>
</evidence>
<evidence type="ECO:0000259" key="4">
    <source>
        <dbReference type="Pfam" id="PF00356"/>
    </source>
</evidence>
<comment type="caution">
    <text evidence="5">The sequence shown here is derived from an EMBL/GenBank/DDBJ whole genome shotgun (WGS) entry which is preliminary data.</text>
</comment>
<feature type="region of interest" description="Disordered" evidence="3">
    <location>
        <begin position="153"/>
        <end position="179"/>
    </location>
</feature>